<proteinExistence type="predicted"/>
<dbReference type="InterPro" id="IPR032466">
    <property type="entry name" value="Metal_Hydrolase"/>
</dbReference>
<evidence type="ECO:0000259" key="3">
    <source>
        <dbReference type="Pfam" id="PF04909"/>
    </source>
</evidence>
<dbReference type="InterPro" id="IPR006680">
    <property type="entry name" value="Amidohydro-rel"/>
</dbReference>
<dbReference type="GO" id="GO:0005737">
    <property type="term" value="C:cytoplasm"/>
    <property type="evidence" value="ECO:0007669"/>
    <property type="project" value="TreeGrafter"/>
</dbReference>
<feature type="region of interest" description="Disordered" evidence="2">
    <location>
        <begin position="399"/>
        <end position="418"/>
    </location>
</feature>
<dbReference type="Pfam" id="PF04909">
    <property type="entry name" value="Amidohydro_2"/>
    <property type="match status" value="1"/>
</dbReference>
<dbReference type="GO" id="GO:0016831">
    <property type="term" value="F:carboxy-lyase activity"/>
    <property type="evidence" value="ECO:0007669"/>
    <property type="project" value="InterPro"/>
</dbReference>
<dbReference type="GO" id="GO:0016787">
    <property type="term" value="F:hydrolase activity"/>
    <property type="evidence" value="ECO:0007669"/>
    <property type="project" value="UniProtKB-KW"/>
</dbReference>
<dbReference type="SUPFAM" id="SSF51556">
    <property type="entry name" value="Metallo-dependent hydrolases"/>
    <property type="match status" value="1"/>
</dbReference>
<keyword evidence="1" id="KW-0456">Lyase</keyword>
<dbReference type="GO" id="GO:0019748">
    <property type="term" value="P:secondary metabolic process"/>
    <property type="evidence" value="ECO:0007669"/>
    <property type="project" value="TreeGrafter"/>
</dbReference>
<dbReference type="PANTHER" id="PTHR21240">
    <property type="entry name" value="2-AMINO-3-CARBOXYLMUCONATE-6-SEMIALDEHYDE DECARBOXYLASE"/>
    <property type="match status" value="1"/>
</dbReference>
<keyword evidence="5" id="KW-1185">Reference proteome</keyword>
<evidence type="ECO:0000256" key="2">
    <source>
        <dbReference type="SAM" id="MobiDB-lite"/>
    </source>
</evidence>
<dbReference type="AlphaFoldDB" id="A0A4Z0M8Q8"/>
<evidence type="ECO:0000313" key="4">
    <source>
        <dbReference type="EMBL" id="TGD75864.1"/>
    </source>
</evidence>
<dbReference type="InterPro" id="IPR032465">
    <property type="entry name" value="ACMSD"/>
</dbReference>
<feature type="domain" description="Amidohydrolase-related" evidence="3">
    <location>
        <begin position="115"/>
        <end position="372"/>
    </location>
</feature>
<dbReference type="Gene3D" id="3.20.20.140">
    <property type="entry name" value="Metal-dependent hydrolases"/>
    <property type="match status" value="1"/>
</dbReference>
<dbReference type="PANTHER" id="PTHR21240:SF28">
    <property type="entry name" value="ISO-OROTATE DECARBOXYLASE (EUROFUNG)"/>
    <property type="match status" value="1"/>
</dbReference>
<protein>
    <submittedName>
        <fullName evidence="4">Amidohydrolase</fullName>
    </submittedName>
</protein>
<dbReference type="EMBL" id="SRLE01000002">
    <property type="protein sequence ID" value="TGD75864.1"/>
    <property type="molecule type" value="Genomic_DNA"/>
</dbReference>
<dbReference type="OrthoDB" id="8617321at2"/>
<gene>
    <name evidence="4" type="ORF">E4634_02300</name>
</gene>
<reference evidence="4 5" key="1">
    <citation type="submission" date="2019-04" db="EMBL/GenBank/DDBJ databases">
        <title>Taxonomy of novel Haliea sp. from mangrove soil of West Coast of India.</title>
        <authorList>
            <person name="Verma A."/>
            <person name="Kumar P."/>
            <person name="Krishnamurthi S."/>
        </authorList>
    </citation>
    <scope>NUCLEOTIDE SEQUENCE [LARGE SCALE GENOMIC DNA]</scope>
    <source>
        <strain evidence="4 5">SAOS-164</strain>
    </source>
</reference>
<dbReference type="Proteomes" id="UP000298050">
    <property type="component" value="Unassembled WGS sequence"/>
</dbReference>
<evidence type="ECO:0000256" key="1">
    <source>
        <dbReference type="ARBA" id="ARBA00023239"/>
    </source>
</evidence>
<name>A0A4Z0M8Q8_9GAMM</name>
<accession>A0A4Z0M8Q8</accession>
<organism evidence="4 5">
    <name type="scientific">Mangrovimicrobium sediminis</name>
    <dbReference type="NCBI Taxonomy" id="2562682"/>
    <lineage>
        <taxon>Bacteria</taxon>
        <taxon>Pseudomonadati</taxon>
        <taxon>Pseudomonadota</taxon>
        <taxon>Gammaproteobacteria</taxon>
        <taxon>Cellvibrionales</taxon>
        <taxon>Halieaceae</taxon>
        <taxon>Mangrovimicrobium</taxon>
    </lineage>
</organism>
<evidence type="ECO:0000313" key="5">
    <source>
        <dbReference type="Proteomes" id="UP000298050"/>
    </source>
</evidence>
<sequence length="441" mass="49346">MNDMVLISTDDHICEPPNLFDNHLSGEALAKAPKLKTDKNGKNYWSYQGKTKPGIGLNAVVGRPLEEYGMEPNALEDMRAGCYDVHARVNDMNVDGIAVQMNFGNSIGFDNDTFHQAEDKDLALTHLRAWNDWHVDEWCGAYPGRFIPLAILPTWDMKAMLAEIKRMADKGVTAVSMSENPTKQGLPSIHNEYWTPFFKAIADHDMSIALHIGSGNPVPHASMETPIEAWITTMPLSISVGAADWLQLKALHDYPNLRVALSESSIGWIPYFLERADFSNWRHKAWTNSRFQDIKPSELFRRHFLCCFIDDAFGLKHLDEVGEDIVAFETDYPHSDAVWPNAAEHLWEQVKHLSDAQIAKVTHENAMRFFRFDPFQHIPREELTVGALRAKAAAANVDTTPVSTGGARPVEEGVDRPVTSGDLGVMFHKHATTIAETESAA</sequence>
<keyword evidence="4" id="KW-0378">Hydrolase</keyword>
<comment type="caution">
    <text evidence="4">The sequence shown here is derived from an EMBL/GenBank/DDBJ whole genome shotgun (WGS) entry which is preliminary data.</text>
</comment>